<evidence type="ECO:0000256" key="1">
    <source>
        <dbReference type="ARBA" id="ARBA00023067"/>
    </source>
</evidence>
<dbReference type="PANTHER" id="PTHR33175">
    <property type="entry name" value="DNA-BINDING PROTEIN HU"/>
    <property type="match status" value="1"/>
</dbReference>
<dbReference type="InterPro" id="IPR010992">
    <property type="entry name" value="IHF-like_DNA-bd_dom_sf"/>
</dbReference>
<evidence type="ECO:0000256" key="3">
    <source>
        <dbReference type="RuleBase" id="RU003939"/>
    </source>
</evidence>
<dbReference type="GO" id="GO:0003677">
    <property type="term" value="F:DNA binding"/>
    <property type="evidence" value="ECO:0007669"/>
    <property type="project" value="UniProtKB-KW"/>
</dbReference>
<evidence type="ECO:0000313" key="4">
    <source>
        <dbReference type="EMBL" id="WGI36442.1"/>
    </source>
</evidence>
<keyword evidence="2 4" id="KW-0238">DNA-binding</keyword>
<dbReference type="Gene3D" id="4.10.520.10">
    <property type="entry name" value="IHF-like DNA-binding proteins"/>
    <property type="match status" value="1"/>
</dbReference>
<dbReference type="Pfam" id="PF00216">
    <property type="entry name" value="Bac_DNA_binding"/>
    <property type="match status" value="1"/>
</dbReference>
<keyword evidence="1" id="KW-0226">DNA condensation</keyword>
<dbReference type="Proteomes" id="UP001179842">
    <property type="component" value="Chromosome"/>
</dbReference>
<name>A0ABY8LT69_9BACT</name>
<keyword evidence="5" id="KW-1185">Reference proteome</keyword>
<sequence>MKKKELLQKIVAKTNLNMKDADAFLNAFVDVVIAEVAENGEVGISGFGSFYSIVKKERETTHWETNEKFVIPSKKSPKFKPAKNFKDIVSGEKEE</sequence>
<dbReference type="EMBL" id="CP122979">
    <property type="protein sequence ID" value="WGI36442.1"/>
    <property type="molecule type" value="Genomic_DNA"/>
</dbReference>
<gene>
    <name evidence="4" type="ORF">QEG99_03170</name>
</gene>
<protein>
    <submittedName>
        <fullName evidence="4">HU family DNA-binding protein</fullName>
    </submittedName>
</protein>
<reference evidence="4" key="1">
    <citation type="submission" date="2023-04" db="EMBL/GenBank/DDBJ databases">
        <title>Completed genome of Mycoplasma lagogenitalium type strain 12MS.</title>
        <authorList>
            <person name="Spergser J."/>
        </authorList>
    </citation>
    <scope>NUCLEOTIDE SEQUENCE</scope>
    <source>
        <strain evidence="4">12MS</strain>
    </source>
</reference>
<accession>A0ABY8LT69</accession>
<evidence type="ECO:0000313" key="5">
    <source>
        <dbReference type="Proteomes" id="UP001179842"/>
    </source>
</evidence>
<dbReference type="RefSeq" id="WP_280101743.1">
    <property type="nucleotide sequence ID" value="NZ_CP122979.1"/>
</dbReference>
<organism evidence="4 5">
    <name type="scientific">Mesomycoplasma lagogenitalium</name>
    <dbReference type="NCBI Taxonomy" id="171286"/>
    <lineage>
        <taxon>Bacteria</taxon>
        <taxon>Bacillati</taxon>
        <taxon>Mycoplasmatota</taxon>
        <taxon>Mycoplasmoidales</taxon>
        <taxon>Metamycoplasmataceae</taxon>
        <taxon>Mesomycoplasma</taxon>
    </lineage>
</organism>
<dbReference type="PANTHER" id="PTHR33175:SF3">
    <property type="entry name" value="DNA-BINDING PROTEIN HU-BETA"/>
    <property type="match status" value="1"/>
</dbReference>
<evidence type="ECO:0000256" key="2">
    <source>
        <dbReference type="ARBA" id="ARBA00023125"/>
    </source>
</evidence>
<dbReference type="SMART" id="SM00411">
    <property type="entry name" value="BHL"/>
    <property type="match status" value="1"/>
</dbReference>
<dbReference type="SUPFAM" id="SSF47729">
    <property type="entry name" value="IHF-like DNA-binding proteins"/>
    <property type="match status" value="1"/>
</dbReference>
<dbReference type="InterPro" id="IPR000119">
    <property type="entry name" value="Hist_DNA-bd"/>
</dbReference>
<proteinExistence type="inferred from homology"/>
<comment type="similarity">
    <text evidence="3">Belongs to the bacterial histone-like protein family.</text>
</comment>